<accession>A0AAJ5WRB1</accession>
<evidence type="ECO:0000313" key="1">
    <source>
        <dbReference type="EMBL" id="WEK34307.1"/>
    </source>
</evidence>
<proteinExistence type="predicted"/>
<organism evidence="1 2">
    <name type="scientific">Candidatus Pseudobacter hemicellulosilyticus</name>
    <dbReference type="NCBI Taxonomy" id="3121375"/>
    <lineage>
        <taxon>Bacteria</taxon>
        <taxon>Pseudomonadati</taxon>
        <taxon>Bacteroidota</taxon>
        <taxon>Chitinophagia</taxon>
        <taxon>Chitinophagales</taxon>
        <taxon>Chitinophagaceae</taxon>
        <taxon>Pseudobacter</taxon>
    </lineage>
</organism>
<gene>
    <name evidence="1" type="ORF">P0Y53_17615</name>
</gene>
<name>A0AAJ5WRB1_9BACT</name>
<sequence>MKHLSLYTWIALTGLLLAMGCTKMDHDLGDPLPADQIKFEVVQDFTADASGNTVILISNTPEIVPMWDYVIGKSIRQRDTVRFAFAGEYQIKFSAATGGGIVDKEPVTITVTKDNLNYVNDPLWTLLAGGPGNEKTWVLDGNEKGDKKFFTSPIYFSGAESTFGARTTDGQQVEWKQACAIPNGGSDICWFYAPNYTSDTWAAEQRDYGSMTFSLKGGPFLTTDHKGVGGYTTESGTYFLDENTLMLTTTNATPLFVSYSPTDAATLYSFRIVSLTENTLQLAGRHKTKNEFFVLNYLSKTFSDNWTPAPPQDPGPDSGFEPVFAAGELKDMLTGGAGKGRFWTLDATGNPVDWIGKGKGWTTGPGSSSDWGWNTGWETAVSNAWIRFDNIGGNNYTRFQNGATTTGTFTVDESDNEVILSGNTLLQNADSWMNPTATTLKVVKGWPADYKNKGVWFGTSYDGAKDEWLAFHYIIP</sequence>
<dbReference type="AlphaFoldDB" id="A0AAJ5WRB1"/>
<protein>
    <submittedName>
        <fullName evidence="1">Uncharacterized protein</fullName>
    </submittedName>
</protein>
<dbReference type="EMBL" id="CP119311">
    <property type="protein sequence ID" value="WEK34307.1"/>
    <property type="molecule type" value="Genomic_DNA"/>
</dbReference>
<dbReference type="PROSITE" id="PS51257">
    <property type="entry name" value="PROKAR_LIPOPROTEIN"/>
    <property type="match status" value="1"/>
</dbReference>
<evidence type="ECO:0000313" key="2">
    <source>
        <dbReference type="Proteomes" id="UP001220610"/>
    </source>
</evidence>
<dbReference type="Proteomes" id="UP001220610">
    <property type="component" value="Chromosome"/>
</dbReference>
<reference evidence="1" key="1">
    <citation type="submission" date="2023-03" db="EMBL/GenBank/DDBJ databases">
        <title>Andean soil-derived lignocellulolytic bacterial consortium as a source of novel taxa and putative plastic-active enzymes.</title>
        <authorList>
            <person name="Diaz-Garcia L."/>
            <person name="Chuvochina M."/>
            <person name="Feuerriegel G."/>
            <person name="Bunk B."/>
            <person name="Sproer C."/>
            <person name="Streit W.R."/>
            <person name="Rodriguez L.M."/>
            <person name="Overmann J."/>
            <person name="Jimenez D.J."/>
        </authorList>
    </citation>
    <scope>NUCLEOTIDE SEQUENCE</scope>
    <source>
        <strain evidence="1">MAG 7</strain>
    </source>
</reference>